<reference evidence="9 10" key="1">
    <citation type="submission" date="2018-07" db="EMBL/GenBank/DDBJ databases">
        <title>Genome analysis of Larkinella rosea.</title>
        <authorList>
            <person name="Zhou Z."/>
            <person name="Wang G."/>
        </authorList>
    </citation>
    <scope>NUCLEOTIDE SEQUENCE [LARGE SCALE GENOMIC DNA]</scope>
    <source>
        <strain evidence="10">zzj9</strain>
    </source>
</reference>
<evidence type="ECO:0000313" key="10">
    <source>
        <dbReference type="Proteomes" id="UP000253383"/>
    </source>
</evidence>
<dbReference type="EMBL" id="QOWE01000018">
    <property type="protein sequence ID" value="RCR67640.1"/>
    <property type="molecule type" value="Genomic_DNA"/>
</dbReference>
<evidence type="ECO:0000256" key="5">
    <source>
        <dbReference type="ARBA" id="ARBA00022833"/>
    </source>
</evidence>
<dbReference type="Gene3D" id="3.30.2010.10">
    <property type="entry name" value="Metalloproteases ('zincins'), catalytic domain"/>
    <property type="match status" value="1"/>
</dbReference>
<proteinExistence type="predicted"/>
<dbReference type="InterPro" id="IPR051156">
    <property type="entry name" value="Mito/Outer_Membr_Metalloprot"/>
</dbReference>
<gene>
    <name evidence="9" type="ORF">DUE52_21295</name>
</gene>
<dbReference type="RefSeq" id="WP_114408072.1">
    <property type="nucleotide sequence ID" value="NZ_QOWE01000018.1"/>
</dbReference>
<evidence type="ECO:0000313" key="9">
    <source>
        <dbReference type="EMBL" id="RCR67640.1"/>
    </source>
</evidence>
<feature type="domain" description="Peptidase M48" evidence="8">
    <location>
        <begin position="275"/>
        <end position="512"/>
    </location>
</feature>
<feature type="region of interest" description="Disordered" evidence="7">
    <location>
        <begin position="547"/>
        <end position="585"/>
    </location>
</feature>
<protein>
    <recommendedName>
        <fullName evidence="8">Peptidase M48 domain-containing protein</fullName>
    </recommendedName>
</protein>
<organism evidence="9 10">
    <name type="scientific">Larkinella punicea</name>
    <dbReference type="NCBI Taxonomy" id="2315727"/>
    <lineage>
        <taxon>Bacteria</taxon>
        <taxon>Pseudomonadati</taxon>
        <taxon>Bacteroidota</taxon>
        <taxon>Cytophagia</taxon>
        <taxon>Cytophagales</taxon>
        <taxon>Spirosomataceae</taxon>
        <taxon>Larkinella</taxon>
    </lineage>
</organism>
<keyword evidence="10" id="KW-1185">Reference proteome</keyword>
<dbReference type="Proteomes" id="UP000253383">
    <property type="component" value="Unassembled WGS sequence"/>
</dbReference>
<comment type="caution">
    <text evidence="9">The sequence shown here is derived from an EMBL/GenBank/DDBJ whole genome shotgun (WGS) entry which is preliminary data.</text>
</comment>
<evidence type="ECO:0000256" key="3">
    <source>
        <dbReference type="ARBA" id="ARBA00022723"/>
    </source>
</evidence>
<keyword evidence="6" id="KW-0482">Metalloprotease</keyword>
<dbReference type="GO" id="GO:0051603">
    <property type="term" value="P:proteolysis involved in protein catabolic process"/>
    <property type="evidence" value="ECO:0007669"/>
    <property type="project" value="TreeGrafter"/>
</dbReference>
<dbReference type="Pfam" id="PF01435">
    <property type="entry name" value="Peptidase_M48"/>
    <property type="match status" value="1"/>
</dbReference>
<dbReference type="PANTHER" id="PTHR22726">
    <property type="entry name" value="METALLOENDOPEPTIDASE OMA1"/>
    <property type="match status" value="1"/>
</dbReference>
<dbReference type="InterPro" id="IPR001915">
    <property type="entry name" value="Peptidase_M48"/>
</dbReference>
<evidence type="ECO:0000256" key="6">
    <source>
        <dbReference type="ARBA" id="ARBA00023049"/>
    </source>
</evidence>
<keyword evidence="4" id="KW-0378">Hydrolase</keyword>
<dbReference type="PANTHER" id="PTHR22726:SF1">
    <property type="entry name" value="METALLOENDOPEPTIDASE OMA1, MITOCHONDRIAL"/>
    <property type="match status" value="1"/>
</dbReference>
<name>A0A368JJ04_9BACT</name>
<comment type="cofactor">
    <cofactor evidence="1">
        <name>Zn(2+)</name>
        <dbReference type="ChEBI" id="CHEBI:29105"/>
    </cofactor>
</comment>
<dbReference type="CDD" id="cd07324">
    <property type="entry name" value="M48C_Oma1-like"/>
    <property type="match status" value="1"/>
</dbReference>
<accession>A0A368JJ04</accession>
<feature type="compositionally biased region" description="Basic and acidic residues" evidence="7">
    <location>
        <begin position="28"/>
        <end position="37"/>
    </location>
</feature>
<evidence type="ECO:0000256" key="2">
    <source>
        <dbReference type="ARBA" id="ARBA00022670"/>
    </source>
</evidence>
<keyword evidence="5" id="KW-0862">Zinc</keyword>
<dbReference type="AlphaFoldDB" id="A0A368JJ04"/>
<dbReference type="GO" id="GO:0004222">
    <property type="term" value="F:metalloendopeptidase activity"/>
    <property type="evidence" value="ECO:0007669"/>
    <property type="project" value="InterPro"/>
</dbReference>
<dbReference type="OrthoDB" id="910748at2"/>
<dbReference type="GO" id="GO:0016020">
    <property type="term" value="C:membrane"/>
    <property type="evidence" value="ECO:0007669"/>
    <property type="project" value="TreeGrafter"/>
</dbReference>
<feature type="compositionally biased region" description="Low complexity" evidence="7">
    <location>
        <begin position="38"/>
        <end position="51"/>
    </location>
</feature>
<evidence type="ECO:0000259" key="8">
    <source>
        <dbReference type="Pfam" id="PF01435"/>
    </source>
</evidence>
<evidence type="ECO:0000256" key="1">
    <source>
        <dbReference type="ARBA" id="ARBA00001947"/>
    </source>
</evidence>
<feature type="region of interest" description="Disordered" evidence="7">
    <location>
        <begin position="26"/>
        <end position="51"/>
    </location>
</feature>
<sequence length="585" mass="66256">MKTMRINLLMGILLFLPLTLVAQKGKKKKEESKRETTAPKPVAPVVPDTPVDEVPLDKTGKGIIIEFKPPYKYMLVLAENDEEGRYSHVFMTDSTLFPKRRVSYSKGIRRKVKPQDLLTPSSFRAGMEISFHFDHYQRTLRNIAKEFYLDDDYFGKAKVSGILEFRDGNRAIIDGQEVRMDPKAEVKGQDEWKNKTFNSFNQMQLGAELTVTGRRDTSGVIFVKSGTMRPVEISKDDLLMRRAINKALFMNKDVLQIGKDMSYRFVTERNLFAYVNDVGQKLIPEYLKSLDPNHPDFINFKFYLVHDDSFNASAYPNGTVIVHTGLIKQLENEAQLAAILGHEIAHVTQRHHTKSYRTGKDWQALADFGSTVTGYQTGSDVPAKLIQAAKDMYHSSYNREQETQADRIGLQYMFMAGYDPRQAAKVWSKLARDEKEAGESPEEAAALQYVMNASETGEQRHDNSQRASDLAATGYALRSQNYAMLAFRNVAAKKGESVYSSHPRSLDRFNHVNFLLSTAFAYTDFNTLETNEPDFKKVQTQLKKIVVQPAAGVKTPDKPGDKKKNSKTPGKKPANNRGKTFVKPQ</sequence>
<evidence type="ECO:0000256" key="4">
    <source>
        <dbReference type="ARBA" id="ARBA00022801"/>
    </source>
</evidence>
<keyword evidence="2" id="KW-0645">Protease</keyword>
<keyword evidence="3" id="KW-0479">Metal-binding</keyword>
<dbReference type="GO" id="GO:0046872">
    <property type="term" value="F:metal ion binding"/>
    <property type="evidence" value="ECO:0007669"/>
    <property type="project" value="UniProtKB-KW"/>
</dbReference>
<evidence type="ECO:0000256" key="7">
    <source>
        <dbReference type="SAM" id="MobiDB-lite"/>
    </source>
</evidence>